<feature type="compositionally biased region" description="Basic residues" evidence="1">
    <location>
        <begin position="381"/>
        <end position="442"/>
    </location>
</feature>
<feature type="compositionally biased region" description="Basic and acidic residues" evidence="1">
    <location>
        <begin position="307"/>
        <end position="319"/>
    </location>
</feature>
<feature type="signal peptide" evidence="2">
    <location>
        <begin position="1"/>
        <end position="23"/>
    </location>
</feature>
<keyword evidence="4" id="KW-1185">Reference proteome</keyword>
<comment type="caution">
    <text evidence="3">The sequence shown here is derived from an EMBL/GenBank/DDBJ whole genome shotgun (WGS) entry which is preliminary data.</text>
</comment>
<feature type="compositionally biased region" description="Basic and acidic residues" evidence="1">
    <location>
        <begin position="289"/>
        <end position="299"/>
    </location>
</feature>
<accession>A0A1Z5ID77</accession>
<dbReference type="PANTHER" id="PTHR48148">
    <property type="entry name" value="KERATINOCYTE PROLINE-RICH PROTEIN"/>
    <property type="match status" value="1"/>
</dbReference>
<sequence precursor="true">MKFSRLLLGISMVIGMGVTSVQAAASTPDPEFSSYVLTYDVTRKVRDAGSDWRNLPTESKTVSVTKSVKGVTGFSDSKLRTYDISSFYPDYTNTTMAGIRIAPIIIPKGVDTFKAGLMIRADTERPKLRYVLENPDATRSSKQFTEYVYSTGTVDGLCQPVLSDVLKTDYSLGENKAVVIKRNMAPIQTMIHRNQINYQISYETEEGQTLSNQGLDTNLTVSYDQATNELAQLSDRVTETGYQIRSRQVTYDENGQGTVHFKVEKKTVDKPNPEPKPEPQPEPQPQPEPEVKPEPKPEPQPEPQPEPEAKPEPQPEPEVKPQPQPYPQPAPQPNPGVGSNPIHIEDTQSQELENLVRKLKDLMNRYAKLLEQQSLQVKKESNKHHKAKQKHSKPKKHHKQAKKNSKTKKHHKQTKKNSKVKQRHYRHQHQITKHHLHHKARR</sequence>
<evidence type="ECO:0000313" key="3">
    <source>
        <dbReference type="EMBL" id="GAW99763.1"/>
    </source>
</evidence>
<protein>
    <submittedName>
        <fullName evidence="3">Procyclic acidic repetitive protein (PARP)</fullName>
    </submittedName>
</protein>
<reference evidence="3 4" key="1">
    <citation type="submission" date="2015-11" db="EMBL/GenBank/DDBJ databases">
        <title>Draft genome sequences of new species of the genus Lactobacillus isolated from orchardgrass silage.</title>
        <authorList>
            <person name="Tohno M."/>
            <person name="Tanizawa Y."/>
            <person name="Arita M."/>
        </authorList>
    </citation>
    <scope>NUCLEOTIDE SEQUENCE [LARGE SCALE GENOMIC DNA]</scope>
    <source>
        <strain evidence="3 4">IWT30</strain>
    </source>
</reference>
<feature type="region of interest" description="Disordered" evidence="1">
    <location>
        <begin position="373"/>
        <end position="442"/>
    </location>
</feature>
<dbReference type="EMBL" id="BCMF01000008">
    <property type="protein sequence ID" value="GAW99763.1"/>
    <property type="molecule type" value="Genomic_DNA"/>
</dbReference>
<feature type="compositionally biased region" description="Basic and acidic residues" evidence="1">
    <location>
        <begin position="261"/>
        <end position="279"/>
    </location>
</feature>
<feature type="compositionally biased region" description="Polar residues" evidence="1">
    <location>
        <begin position="248"/>
        <end position="257"/>
    </location>
</feature>
<evidence type="ECO:0000256" key="1">
    <source>
        <dbReference type="SAM" id="MobiDB-lite"/>
    </source>
</evidence>
<dbReference type="RefSeq" id="WP_143443095.1">
    <property type="nucleotide sequence ID" value="NZ_BCMF01000008.1"/>
</dbReference>
<feature type="chain" id="PRO_5013187627" evidence="2">
    <location>
        <begin position="24"/>
        <end position="442"/>
    </location>
</feature>
<feature type="compositionally biased region" description="Pro residues" evidence="1">
    <location>
        <begin position="320"/>
        <end position="334"/>
    </location>
</feature>
<gene>
    <name evidence="3" type="ORF">IWT30_01734</name>
</gene>
<proteinExistence type="predicted"/>
<organism evidence="3 4">
    <name type="scientific">Secundilactobacillus mixtipabuli</name>
    <dbReference type="NCBI Taxonomy" id="1435342"/>
    <lineage>
        <taxon>Bacteria</taxon>
        <taxon>Bacillati</taxon>
        <taxon>Bacillota</taxon>
        <taxon>Bacilli</taxon>
        <taxon>Lactobacillales</taxon>
        <taxon>Lactobacillaceae</taxon>
        <taxon>Secundilactobacillus</taxon>
    </lineage>
</organism>
<dbReference type="AlphaFoldDB" id="A0A1Z5ID77"/>
<feature type="region of interest" description="Disordered" evidence="1">
    <location>
        <begin position="248"/>
        <end position="351"/>
    </location>
</feature>
<keyword evidence="2" id="KW-0732">Signal</keyword>
<dbReference type="PANTHER" id="PTHR48148:SF3">
    <property type="entry name" value="KERATINOCYTE PROLINE-RICH PROTEIN"/>
    <property type="match status" value="1"/>
</dbReference>
<name>A0A1Z5ID77_9LACO</name>
<evidence type="ECO:0000256" key="2">
    <source>
        <dbReference type="SAM" id="SignalP"/>
    </source>
</evidence>
<dbReference type="Proteomes" id="UP000198374">
    <property type="component" value="Unassembled WGS sequence"/>
</dbReference>
<evidence type="ECO:0000313" key="4">
    <source>
        <dbReference type="Proteomes" id="UP000198374"/>
    </source>
</evidence>